<dbReference type="Proteomes" id="UP000324222">
    <property type="component" value="Unassembled WGS sequence"/>
</dbReference>
<gene>
    <name evidence="1" type="ORF">E2C01_013858</name>
</gene>
<proteinExistence type="predicted"/>
<accession>A0A5B7DI58</accession>
<evidence type="ECO:0000313" key="2">
    <source>
        <dbReference type="Proteomes" id="UP000324222"/>
    </source>
</evidence>
<comment type="caution">
    <text evidence="1">The sequence shown here is derived from an EMBL/GenBank/DDBJ whole genome shotgun (WGS) entry which is preliminary data.</text>
</comment>
<dbReference type="AlphaFoldDB" id="A0A5B7DI58"/>
<keyword evidence="2" id="KW-1185">Reference proteome</keyword>
<dbReference type="EMBL" id="VSRR010000922">
    <property type="protein sequence ID" value="MPC20894.1"/>
    <property type="molecule type" value="Genomic_DNA"/>
</dbReference>
<reference evidence="1 2" key="1">
    <citation type="submission" date="2019-05" db="EMBL/GenBank/DDBJ databases">
        <title>Another draft genome of Portunus trituberculatus and its Hox gene families provides insights of decapod evolution.</title>
        <authorList>
            <person name="Jeong J.-H."/>
            <person name="Song I."/>
            <person name="Kim S."/>
            <person name="Choi T."/>
            <person name="Kim D."/>
            <person name="Ryu S."/>
            <person name="Kim W."/>
        </authorList>
    </citation>
    <scope>NUCLEOTIDE SEQUENCE [LARGE SCALE GENOMIC DNA]</scope>
    <source>
        <tissue evidence="1">Muscle</tissue>
    </source>
</reference>
<protein>
    <submittedName>
        <fullName evidence="1">Uncharacterized protein</fullName>
    </submittedName>
</protein>
<sequence>MREPKSNIIEFVGTARAARGTAPPIVLPDTGHSSLPCVDPPRSHTIFTWLPQYFKHPIHLTPSTSLHKFTDETRENSQ</sequence>
<evidence type="ECO:0000313" key="1">
    <source>
        <dbReference type="EMBL" id="MPC20894.1"/>
    </source>
</evidence>
<name>A0A5B7DI58_PORTR</name>
<organism evidence="1 2">
    <name type="scientific">Portunus trituberculatus</name>
    <name type="common">Swimming crab</name>
    <name type="synonym">Neptunus trituberculatus</name>
    <dbReference type="NCBI Taxonomy" id="210409"/>
    <lineage>
        <taxon>Eukaryota</taxon>
        <taxon>Metazoa</taxon>
        <taxon>Ecdysozoa</taxon>
        <taxon>Arthropoda</taxon>
        <taxon>Crustacea</taxon>
        <taxon>Multicrustacea</taxon>
        <taxon>Malacostraca</taxon>
        <taxon>Eumalacostraca</taxon>
        <taxon>Eucarida</taxon>
        <taxon>Decapoda</taxon>
        <taxon>Pleocyemata</taxon>
        <taxon>Brachyura</taxon>
        <taxon>Eubrachyura</taxon>
        <taxon>Portunoidea</taxon>
        <taxon>Portunidae</taxon>
        <taxon>Portuninae</taxon>
        <taxon>Portunus</taxon>
    </lineage>
</organism>